<reference evidence="3 4" key="1">
    <citation type="submission" date="2024-09" db="EMBL/GenBank/DDBJ databases">
        <authorList>
            <person name="Sun Q."/>
            <person name="Mori K."/>
        </authorList>
    </citation>
    <scope>NUCLEOTIDE SEQUENCE [LARGE SCALE GENOMIC DNA]</scope>
    <source>
        <strain evidence="3 4">CCM 7765</strain>
    </source>
</reference>
<dbReference type="InterPro" id="IPR010905">
    <property type="entry name" value="Glyco_hydro_88"/>
</dbReference>
<dbReference type="GO" id="GO:0016787">
    <property type="term" value="F:hydrolase activity"/>
    <property type="evidence" value="ECO:0007669"/>
    <property type="project" value="UniProtKB-KW"/>
</dbReference>
<name>A0ABV6HEN5_9SPHI</name>
<dbReference type="InterPro" id="IPR012341">
    <property type="entry name" value="6hp_glycosidase-like_sf"/>
</dbReference>
<evidence type="ECO:0000256" key="2">
    <source>
        <dbReference type="SAM" id="SignalP"/>
    </source>
</evidence>
<dbReference type="SUPFAM" id="SSF48208">
    <property type="entry name" value="Six-hairpin glycosidases"/>
    <property type="match status" value="1"/>
</dbReference>
<evidence type="ECO:0000256" key="1">
    <source>
        <dbReference type="ARBA" id="ARBA00022801"/>
    </source>
</evidence>
<gene>
    <name evidence="3" type="ORF">ACFFI0_01990</name>
</gene>
<comment type="caution">
    <text evidence="3">The sequence shown here is derived from an EMBL/GenBank/DDBJ whole genome shotgun (WGS) entry which is preliminary data.</text>
</comment>
<evidence type="ECO:0000313" key="3">
    <source>
        <dbReference type="EMBL" id="MFC0317054.1"/>
    </source>
</evidence>
<dbReference type="Pfam" id="PF07470">
    <property type="entry name" value="Glyco_hydro_88"/>
    <property type="match status" value="1"/>
</dbReference>
<dbReference type="InterPro" id="IPR008928">
    <property type="entry name" value="6-hairpin_glycosidase_sf"/>
</dbReference>
<keyword evidence="2" id="KW-0732">Signal</keyword>
<dbReference type="Proteomes" id="UP001589774">
    <property type="component" value="Unassembled WGS sequence"/>
</dbReference>
<dbReference type="Gene3D" id="1.50.10.10">
    <property type="match status" value="1"/>
</dbReference>
<feature type="chain" id="PRO_5046673702" evidence="2">
    <location>
        <begin position="23"/>
        <end position="372"/>
    </location>
</feature>
<proteinExistence type="predicted"/>
<evidence type="ECO:0000313" key="4">
    <source>
        <dbReference type="Proteomes" id="UP001589774"/>
    </source>
</evidence>
<feature type="signal peptide" evidence="2">
    <location>
        <begin position="1"/>
        <end position="22"/>
    </location>
</feature>
<dbReference type="RefSeq" id="WP_130854880.1">
    <property type="nucleotide sequence ID" value="NZ_JBHLWO010000001.1"/>
</dbReference>
<dbReference type="InterPro" id="IPR052043">
    <property type="entry name" value="PolySaccharide_Degr_Enz"/>
</dbReference>
<accession>A0ABV6HEN5</accession>
<organism evidence="3 4">
    <name type="scientific">Olivibacter oleidegradans</name>
    <dbReference type="NCBI Taxonomy" id="760123"/>
    <lineage>
        <taxon>Bacteria</taxon>
        <taxon>Pseudomonadati</taxon>
        <taxon>Bacteroidota</taxon>
        <taxon>Sphingobacteriia</taxon>
        <taxon>Sphingobacteriales</taxon>
        <taxon>Sphingobacteriaceae</taxon>
        <taxon>Olivibacter</taxon>
    </lineage>
</organism>
<dbReference type="EMBL" id="JBHLWO010000001">
    <property type="protein sequence ID" value="MFC0317054.1"/>
    <property type="molecule type" value="Genomic_DNA"/>
</dbReference>
<protein>
    <submittedName>
        <fullName evidence="3">Glycoside hydrolase family 105 protein</fullName>
    </submittedName>
</protein>
<keyword evidence="4" id="KW-1185">Reference proteome</keyword>
<dbReference type="PANTHER" id="PTHR33886">
    <property type="entry name" value="UNSATURATED RHAMNOGALACTURONAN HYDROLASE (EUROFUNG)"/>
    <property type="match status" value="1"/>
</dbReference>
<sequence>MKYLKKPFLLLLTVCSFQILLAQNVLTNFPKGSMPTEVGKRLAYHFIDGRHELYAGRFIHYAEVCTWNGALDYAVKTNDQKLIKLLQEKFEPFFTTERVLLPPMNHVDYNMFGSLALKLYQITKEERYKTLGLAYADSQWNVPTNAKAEEKAWADKGYSWQTRLWIDDMYMITVVQSEAYKVTGDRKYLDRAAKEMVLYLNELQRPNGLFYHAPDVPYYWARGAGWMAVGMPNLLRLLPLDHPDRSRIMEGYLTMMKSLKNYQGESGMWNQLIDEPDFWPETSGTGMFAYAFIVGVKEGWLDAASYAPAARKAWLAMVPYIDQRNNVTEVCIGTGKKNDKQYYHDRPRNAGDLHGQAPYLWCAAALLEKGTK</sequence>
<keyword evidence="1 3" id="KW-0378">Hydrolase</keyword>
<dbReference type="PANTHER" id="PTHR33886:SF8">
    <property type="entry name" value="UNSATURATED RHAMNOGALACTURONAN HYDROLASE (EUROFUNG)"/>
    <property type="match status" value="1"/>
</dbReference>